<keyword evidence="1" id="KW-0472">Membrane</keyword>
<keyword evidence="1" id="KW-1133">Transmembrane helix</keyword>
<dbReference type="EMBL" id="CP033926">
    <property type="protein sequence ID" value="AZA98521.1"/>
    <property type="molecule type" value="Genomic_DNA"/>
</dbReference>
<name>A0ABM7BIY8_9FLAO</name>
<keyword evidence="3" id="KW-1185">Reference proteome</keyword>
<sequence length="66" mass="7383">MIISGTILFYLLGYSWLWLIIPITGMVLVALSDKSIWLKAFTIVLVPVLSIVVFFLVLILTSNEAI</sequence>
<evidence type="ECO:0000256" key="1">
    <source>
        <dbReference type="SAM" id="Phobius"/>
    </source>
</evidence>
<gene>
    <name evidence="2" type="ORF">EG359_02375</name>
</gene>
<organism evidence="2 3">
    <name type="scientific">Chryseobacterium joostei</name>
    <dbReference type="NCBI Taxonomy" id="112234"/>
    <lineage>
        <taxon>Bacteria</taxon>
        <taxon>Pseudomonadati</taxon>
        <taxon>Bacteroidota</taxon>
        <taxon>Flavobacteriia</taxon>
        <taxon>Flavobacteriales</taxon>
        <taxon>Weeksellaceae</taxon>
        <taxon>Chryseobacterium group</taxon>
        <taxon>Chryseobacterium</taxon>
    </lineage>
</organism>
<proteinExistence type="predicted"/>
<reference evidence="2 3" key="1">
    <citation type="submission" date="2018-11" db="EMBL/GenBank/DDBJ databases">
        <title>Proposal to divide the Flavobacteriaceae and reorganize its genera based on Amino Acid Identity values calculated from whole genome sequences.</title>
        <authorList>
            <person name="Nicholson A.C."/>
            <person name="Gulvik C.A."/>
            <person name="Whitney A.M."/>
            <person name="Humrighouse B.W."/>
            <person name="Bell M."/>
            <person name="Holmes B."/>
            <person name="Steigerwalt A.G."/>
            <person name="Villarma A."/>
            <person name="Sheth M."/>
            <person name="Batra D."/>
            <person name="Pryor J."/>
            <person name="Bernardet J.-F."/>
            <person name="Hugo C."/>
            <person name="Kampfer P."/>
            <person name="Newman J."/>
            <person name="McQuiston J.R."/>
        </authorList>
    </citation>
    <scope>NUCLEOTIDE SEQUENCE [LARGE SCALE GENOMIC DNA]</scope>
    <source>
        <strain evidence="2 3">DSM 16927</strain>
    </source>
</reference>
<evidence type="ECO:0000313" key="2">
    <source>
        <dbReference type="EMBL" id="AZA98521.1"/>
    </source>
</evidence>
<keyword evidence="1" id="KW-0812">Transmembrane</keyword>
<accession>A0ABM7BIY8</accession>
<dbReference type="Proteomes" id="UP000279541">
    <property type="component" value="Chromosome"/>
</dbReference>
<protein>
    <submittedName>
        <fullName evidence="2">Uncharacterized protein</fullName>
    </submittedName>
</protein>
<feature type="transmembrane region" description="Helical" evidence="1">
    <location>
        <begin position="7"/>
        <end position="30"/>
    </location>
</feature>
<evidence type="ECO:0000313" key="3">
    <source>
        <dbReference type="Proteomes" id="UP000279541"/>
    </source>
</evidence>
<feature type="transmembrane region" description="Helical" evidence="1">
    <location>
        <begin position="36"/>
        <end position="60"/>
    </location>
</feature>